<dbReference type="SFLD" id="SFLDG00180">
    <property type="entry name" value="muconate_cycloisomerase"/>
    <property type="match status" value="2"/>
</dbReference>
<dbReference type="EMBL" id="BAAADN010000002">
    <property type="protein sequence ID" value="GAA0449725.1"/>
    <property type="molecule type" value="Genomic_DNA"/>
</dbReference>
<dbReference type="GeneID" id="71762217"/>
<dbReference type="EMBL" id="CP095005">
    <property type="protein sequence ID" value="UOO94334.1"/>
    <property type="molecule type" value="Genomic_DNA"/>
</dbReference>
<evidence type="ECO:0000259" key="6">
    <source>
        <dbReference type="SMART" id="SM00922"/>
    </source>
</evidence>
<comment type="similarity">
    <text evidence="2">Belongs to the mandelate racemase/muconate lactonizing enzyme family.</text>
</comment>
<dbReference type="Pfam" id="PF13378">
    <property type="entry name" value="MR_MLE_C"/>
    <property type="match status" value="1"/>
</dbReference>
<reference evidence="7" key="1">
    <citation type="journal article" date="2014" name="Int. J. Syst. Evol. Microbiol.">
        <title>Complete genome sequence of Corynebacterium casei LMG S-19264T (=DSM 44701T), isolated from a smear-ripened cheese.</title>
        <authorList>
            <consortium name="US DOE Joint Genome Institute (JGI-PGF)"/>
            <person name="Walter F."/>
            <person name="Albersmeier A."/>
            <person name="Kalinowski J."/>
            <person name="Ruckert C."/>
        </authorList>
    </citation>
    <scope>NUCLEOTIDE SEQUENCE</scope>
    <source>
        <strain evidence="7">JCM 12289</strain>
    </source>
</reference>
<evidence type="ECO:0000256" key="5">
    <source>
        <dbReference type="ARBA" id="ARBA00023235"/>
    </source>
</evidence>
<dbReference type="InterPro" id="IPR029017">
    <property type="entry name" value="Enolase-like_N"/>
</dbReference>
<accession>A0AAV3SBA0</accession>
<reference evidence="7" key="3">
    <citation type="submission" date="2023-12" db="EMBL/GenBank/DDBJ databases">
        <authorList>
            <person name="Sun Q."/>
            <person name="Inoue M."/>
        </authorList>
    </citation>
    <scope>NUCLEOTIDE SEQUENCE</scope>
    <source>
        <strain evidence="7">JCM 12289</strain>
    </source>
</reference>
<dbReference type="Proteomes" id="UP000830542">
    <property type="component" value="Chromosome"/>
</dbReference>
<sequence length="346" mass="37368">MNLETSFERLTLDLADPFTISRGTQETAENVLVRIADGEHEGIGAAAPSEHYGETAATVEAVLPDLLAVVEEVGDPHALERIERRMAHTVRDNPAAHVAVSIALHDLATKRLDVPLHRYWGLDPEATPATSFTIGLDSTERMREKTESAIAAGHSVLKVKLGTDRDREIIDAIRDVAPDIRLRVDANEAWTPHEALDNIDTLADFDVEFVEQPVPAENEGGLEYVHERSPLPIAADESCVTLADIPHVAEHADIANIKLMKCGGLREATRMIHAARAHGLEVMCGCMIESNAAIAAACQLAPLLDYADLDGSLLLADDPYGGVPIEGGEIDLRDVERSGTAVRALD</sequence>
<evidence type="ECO:0000313" key="8">
    <source>
        <dbReference type="EMBL" id="UOO94334.1"/>
    </source>
</evidence>
<dbReference type="Gene3D" id="3.20.20.120">
    <property type="entry name" value="Enolase-like C-terminal domain"/>
    <property type="match status" value="1"/>
</dbReference>
<dbReference type="InterPro" id="IPR034603">
    <property type="entry name" value="Dipeptide_epimerase"/>
</dbReference>
<dbReference type="InterPro" id="IPR013342">
    <property type="entry name" value="Mandelate_racemase_C"/>
</dbReference>
<evidence type="ECO:0000313" key="10">
    <source>
        <dbReference type="Proteomes" id="UP001500962"/>
    </source>
</evidence>
<dbReference type="Proteomes" id="UP001500962">
    <property type="component" value="Unassembled WGS sequence"/>
</dbReference>
<dbReference type="GO" id="GO:0016855">
    <property type="term" value="F:racemase and epimerase activity, acting on amino acids and derivatives"/>
    <property type="evidence" value="ECO:0007669"/>
    <property type="project" value="InterPro"/>
</dbReference>
<feature type="domain" description="Mandelate racemase/muconate lactonizing enzyme C-terminal" evidence="6">
    <location>
        <begin position="139"/>
        <end position="232"/>
    </location>
</feature>
<dbReference type="SFLD" id="SFLDS00001">
    <property type="entry name" value="Enolase"/>
    <property type="match status" value="2"/>
</dbReference>
<evidence type="ECO:0000256" key="1">
    <source>
        <dbReference type="ARBA" id="ARBA00001946"/>
    </source>
</evidence>
<reference evidence="8" key="2">
    <citation type="submission" date="2022-04" db="EMBL/GenBank/DDBJ databases">
        <title>Sequencing and genomic assembly of Halococcus dombrowskii.</title>
        <authorList>
            <person name="Lim S.W."/>
            <person name="MacLea K.S."/>
        </authorList>
    </citation>
    <scope>NUCLEOTIDE SEQUENCE</scope>
    <source>
        <strain evidence="8">H4</strain>
    </source>
</reference>
<keyword evidence="3" id="KW-0479">Metal-binding</keyword>
<dbReference type="InterPro" id="IPR013341">
    <property type="entry name" value="Mandelate_racemase_N_dom"/>
</dbReference>
<evidence type="ECO:0000313" key="7">
    <source>
        <dbReference type="EMBL" id="GAA0449725.1"/>
    </source>
</evidence>
<evidence type="ECO:0000256" key="3">
    <source>
        <dbReference type="ARBA" id="ARBA00022723"/>
    </source>
</evidence>
<dbReference type="Pfam" id="PF02746">
    <property type="entry name" value="MR_MLE_N"/>
    <property type="match status" value="1"/>
</dbReference>
<gene>
    <name evidence="7" type="ORF">GCM10008985_01490</name>
    <name evidence="8" type="ORF">MUK72_10175</name>
</gene>
<evidence type="ECO:0000256" key="2">
    <source>
        <dbReference type="ARBA" id="ARBA00008031"/>
    </source>
</evidence>
<proteinExistence type="inferred from homology"/>
<dbReference type="SFLD" id="SFLDF00009">
    <property type="entry name" value="o-succinylbenzoate_synthase"/>
    <property type="match status" value="1"/>
</dbReference>
<dbReference type="PROSITE" id="PS00909">
    <property type="entry name" value="MR_MLE_2"/>
    <property type="match status" value="1"/>
</dbReference>
<dbReference type="InterPro" id="IPR018110">
    <property type="entry name" value="Mandel_Rmase/mucon_lact_enz_CS"/>
</dbReference>
<dbReference type="GO" id="GO:0046872">
    <property type="term" value="F:metal ion binding"/>
    <property type="evidence" value="ECO:0007669"/>
    <property type="project" value="UniProtKB-KW"/>
</dbReference>
<evidence type="ECO:0000313" key="9">
    <source>
        <dbReference type="Proteomes" id="UP000830542"/>
    </source>
</evidence>
<organism evidence="7 10">
    <name type="scientific">Halococcus dombrowskii</name>
    <dbReference type="NCBI Taxonomy" id="179637"/>
    <lineage>
        <taxon>Archaea</taxon>
        <taxon>Methanobacteriati</taxon>
        <taxon>Methanobacteriota</taxon>
        <taxon>Stenosarchaea group</taxon>
        <taxon>Halobacteria</taxon>
        <taxon>Halobacteriales</taxon>
        <taxon>Halococcaceae</taxon>
        <taxon>Halococcus</taxon>
    </lineage>
</organism>
<dbReference type="AlphaFoldDB" id="A0AAV3SBA0"/>
<dbReference type="InterPro" id="IPR036849">
    <property type="entry name" value="Enolase-like_C_sf"/>
</dbReference>
<dbReference type="PANTHER" id="PTHR48073:SF2">
    <property type="entry name" value="O-SUCCINYLBENZOATE SYNTHASE"/>
    <property type="match status" value="1"/>
</dbReference>
<dbReference type="PANTHER" id="PTHR48073">
    <property type="entry name" value="O-SUCCINYLBENZOATE SYNTHASE-RELATED"/>
    <property type="match status" value="1"/>
</dbReference>
<dbReference type="SUPFAM" id="SSF54826">
    <property type="entry name" value="Enolase N-terminal domain-like"/>
    <property type="match status" value="1"/>
</dbReference>
<dbReference type="SMART" id="SM00922">
    <property type="entry name" value="MR_MLE"/>
    <property type="match status" value="1"/>
</dbReference>
<keyword evidence="4" id="KW-0460">Magnesium</keyword>
<keyword evidence="5" id="KW-0413">Isomerase</keyword>
<name>A0AAV3SBA0_HALDO</name>
<dbReference type="CDD" id="cd03319">
    <property type="entry name" value="L-Ala-DL-Glu_epimerase"/>
    <property type="match status" value="1"/>
</dbReference>
<dbReference type="InterPro" id="IPR029065">
    <property type="entry name" value="Enolase_C-like"/>
</dbReference>
<comment type="cofactor">
    <cofactor evidence="1">
        <name>Mg(2+)</name>
        <dbReference type="ChEBI" id="CHEBI:18420"/>
    </cofactor>
</comment>
<dbReference type="KEGG" id="hdo:MUK72_10175"/>
<dbReference type="SUPFAM" id="SSF51604">
    <property type="entry name" value="Enolase C-terminal domain-like"/>
    <property type="match status" value="1"/>
</dbReference>
<protein>
    <submittedName>
        <fullName evidence="7">Dipeptide epimerase</fullName>
    </submittedName>
</protein>
<dbReference type="GO" id="GO:0009063">
    <property type="term" value="P:amino acid catabolic process"/>
    <property type="evidence" value="ECO:0007669"/>
    <property type="project" value="InterPro"/>
</dbReference>
<dbReference type="Gene3D" id="3.30.390.10">
    <property type="entry name" value="Enolase-like, N-terminal domain"/>
    <property type="match status" value="1"/>
</dbReference>
<evidence type="ECO:0000256" key="4">
    <source>
        <dbReference type="ARBA" id="ARBA00022842"/>
    </source>
</evidence>
<keyword evidence="9" id="KW-1185">Reference proteome</keyword>
<dbReference type="RefSeq" id="WP_244699797.1">
    <property type="nucleotide sequence ID" value="NZ_BAAADN010000002.1"/>
</dbReference>
<dbReference type="SFLD" id="SFLDF00010">
    <property type="entry name" value="dipeptide_epimerase"/>
    <property type="match status" value="1"/>
</dbReference>